<gene>
    <name evidence="2" type="ORF">T310_2917</name>
</gene>
<dbReference type="Pfam" id="PF24864">
    <property type="entry name" value="DUF7730"/>
    <property type="match status" value="1"/>
</dbReference>
<sequence>MWQLPLDGFDVPKRPHSGLSFLDLPSSVRRHVYDAAGLLTGYTVDLSFPGRHRLPESSDASDDDESMDSVSYDWGDSDNGVSSSVCCGLTYNLLQTCRAIYNDIIPIIYSSNTFVIRRCALGGLGPLQNLSPNSIASLTHLVLYLKPSFDDNGHGCCNSRTSVREPFGSMSSADTATIEIWQQAATRLASYVQPHRLRLRATCDTQDYNTAEQIVAPFRQFPRLKSCHIRLGPRPDAVLRRLAEETAMYSTTGVTTNRFSSPFPFRSLPAELQIKVLSFSDLIAPCEIVWSPGRGFELLWPQRACGRFLGCYCRRYHAAFSPTCKCWEPPSALFLVNHAVRNVALEVFYSRNRFIVMPRHGLQPVHSTPPQVEASLFLKNFMPTSAIFHLRSLEIVFPPSEDGYLHSDSWGYQDWLSTLSHLARHGNLARLTLMIRMPEIILYGFPPLLRIQINMVLRMYIRVLRPLEGLTGLEDLYIALGYPMICGENVGEPERQRRLNYITTIEKYLEQMVMGGSYDSRARGKDRWLSRIPTEEFRRLTTYEDSSEDDF</sequence>
<dbReference type="PANTHER" id="PTHR42085:SF6">
    <property type="entry name" value="F-BOX DOMAIN-CONTAINING PROTEIN"/>
    <property type="match status" value="1"/>
</dbReference>
<evidence type="ECO:0000313" key="3">
    <source>
        <dbReference type="Proteomes" id="UP000053958"/>
    </source>
</evidence>
<dbReference type="Proteomes" id="UP000053958">
    <property type="component" value="Unassembled WGS sequence"/>
</dbReference>
<dbReference type="EMBL" id="LASV01000112">
    <property type="protein sequence ID" value="KKA23038.1"/>
    <property type="molecule type" value="Genomic_DNA"/>
</dbReference>
<dbReference type="InterPro" id="IPR038883">
    <property type="entry name" value="AN11006-like"/>
</dbReference>
<evidence type="ECO:0000313" key="2">
    <source>
        <dbReference type="EMBL" id="KKA23038.1"/>
    </source>
</evidence>
<feature type="domain" description="DUF7730" evidence="1">
    <location>
        <begin position="21"/>
        <end position="141"/>
    </location>
</feature>
<name>A0A0F4YZG5_RASE3</name>
<keyword evidence="3" id="KW-1185">Reference proteome</keyword>
<protein>
    <recommendedName>
        <fullName evidence="1">DUF7730 domain-containing protein</fullName>
    </recommendedName>
</protein>
<dbReference type="PANTHER" id="PTHR42085">
    <property type="entry name" value="F-BOX DOMAIN-CONTAINING PROTEIN"/>
    <property type="match status" value="1"/>
</dbReference>
<accession>A0A0F4YZG5</accession>
<dbReference type="RefSeq" id="XP_013329650.1">
    <property type="nucleotide sequence ID" value="XM_013474196.1"/>
</dbReference>
<evidence type="ECO:0000259" key="1">
    <source>
        <dbReference type="Pfam" id="PF24864"/>
    </source>
</evidence>
<organism evidence="2 3">
    <name type="scientific">Rasamsonia emersonii (strain ATCC 16479 / CBS 393.64 / IMI 116815)</name>
    <dbReference type="NCBI Taxonomy" id="1408163"/>
    <lineage>
        <taxon>Eukaryota</taxon>
        <taxon>Fungi</taxon>
        <taxon>Dikarya</taxon>
        <taxon>Ascomycota</taxon>
        <taxon>Pezizomycotina</taxon>
        <taxon>Eurotiomycetes</taxon>
        <taxon>Eurotiomycetidae</taxon>
        <taxon>Eurotiales</taxon>
        <taxon>Trichocomaceae</taxon>
        <taxon>Rasamsonia</taxon>
    </lineage>
</organism>
<dbReference type="InterPro" id="IPR056632">
    <property type="entry name" value="DUF7730"/>
</dbReference>
<comment type="caution">
    <text evidence="2">The sequence shown here is derived from an EMBL/GenBank/DDBJ whole genome shotgun (WGS) entry which is preliminary data.</text>
</comment>
<dbReference type="AlphaFoldDB" id="A0A0F4YZG5"/>
<dbReference type="GeneID" id="25315268"/>
<proteinExistence type="predicted"/>
<dbReference type="OrthoDB" id="4479040at2759"/>
<reference evidence="2 3" key="1">
    <citation type="submission" date="2015-04" db="EMBL/GenBank/DDBJ databases">
        <authorList>
            <person name="Heijne W.H."/>
            <person name="Fedorova N.D."/>
            <person name="Nierman W.C."/>
            <person name="Vollebregt A.W."/>
            <person name="Zhao Z."/>
            <person name="Wu L."/>
            <person name="Kumar M."/>
            <person name="Stam H."/>
            <person name="van den Berg M.A."/>
            <person name="Pel H.J."/>
        </authorList>
    </citation>
    <scope>NUCLEOTIDE SEQUENCE [LARGE SCALE GENOMIC DNA]</scope>
    <source>
        <strain evidence="2 3">CBS 393.64</strain>
    </source>
</reference>